<evidence type="ECO:0000313" key="3">
    <source>
        <dbReference type="Proteomes" id="UP001596139"/>
    </source>
</evidence>
<protein>
    <submittedName>
        <fullName evidence="2">Uncharacterized protein</fullName>
    </submittedName>
</protein>
<reference evidence="3" key="1">
    <citation type="journal article" date="2019" name="Int. J. Syst. Evol. Microbiol.">
        <title>The Global Catalogue of Microorganisms (GCM) 10K type strain sequencing project: providing services to taxonomists for standard genome sequencing and annotation.</title>
        <authorList>
            <consortium name="The Broad Institute Genomics Platform"/>
            <consortium name="The Broad Institute Genome Sequencing Center for Infectious Disease"/>
            <person name="Wu L."/>
            <person name="Ma J."/>
        </authorList>
    </citation>
    <scope>NUCLEOTIDE SEQUENCE [LARGE SCALE GENOMIC DNA]</scope>
    <source>
        <strain evidence="3">CGMCC 1.15180</strain>
    </source>
</reference>
<evidence type="ECO:0000256" key="1">
    <source>
        <dbReference type="SAM" id="Phobius"/>
    </source>
</evidence>
<organism evidence="2 3">
    <name type="scientific">Streptomyces ochraceiscleroticus</name>
    <dbReference type="NCBI Taxonomy" id="47761"/>
    <lineage>
        <taxon>Bacteria</taxon>
        <taxon>Bacillati</taxon>
        <taxon>Actinomycetota</taxon>
        <taxon>Actinomycetes</taxon>
        <taxon>Kitasatosporales</taxon>
        <taxon>Streptomycetaceae</taxon>
        <taxon>Streptomyces</taxon>
    </lineage>
</organism>
<dbReference type="EMBL" id="JBHSPX010000004">
    <property type="protein sequence ID" value="MFC6063398.1"/>
    <property type="molecule type" value="Genomic_DNA"/>
</dbReference>
<keyword evidence="1" id="KW-0812">Transmembrane</keyword>
<accession>A0ABW1MJK5</accession>
<dbReference type="RefSeq" id="WP_157848926.1">
    <property type="nucleotide sequence ID" value="NZ_JBHSPX010000004.1"/>
</dbReference>
<evidence type="ECO:0000313" key="2">
    <source>
        <dbReference type="EMBL" id="MFC6063398.1"/>
    </source>
</evidence>
<keyword evidence="1" id="KW-0472">Membrane</keyword>
<keyword evidence="3" id="KW-1185">Reference proteome</keyword>
<sequence length="57" mass="6196">MAVTVRPHCSKCCPVVPPRPVIPPRLPTSVWVGFVLAAAALIGSWALMMWLFSSLFS</sequence>
<name>A0ABW1MJK5_9ACTN</name>
<dbReference type="Proteomes" id="UP001596139">
    <property type="component" value="Unassembled WGS sequence"/>
</dbReference>
<comment type="caution">
    <text evidence="2">The sequence shown here is derived from an EMBL/GenBank/DDBJ whole genome shotgun (WGS) entry which is preliminary data.</text>
</comment>
<proteinExistence type="predicted"/>
<gene>
    <name evidence="2" type="ORF">ACFP4F_12655</name>
</gene>
<feature type="transmembrane region" description="Helical" evidence="1">
    <location>
        <begin position="30"/>
        <end position="52"/>
    </location>
</feature>
<keyword evidence="1" id="KW-1133">Transmembrane helix</keyword>